<reference evidence="7 8" key="1">
    <citation type="journal article" date="2016" name="Nat. Commun.">
        <title>Thousands of microbial genomes shed light on interconnected biogeochemical processes in an aquifer system.</title>
        <authorList>
            <person name="Anantharaman K."/>
            <person name="Brown C.T."/>
            <person name="Hug L.A."/>
            <person name="Sharon I."/>
            <person name="Castelle C.J."/>
            <person name="Probst A.J."/>
            <person name="Thomas B.C."/>
            <person name="Singh A."/>
            <person name="Wilkins M.J."/>
            <person name="Karaoz U."/>
            <person name="Brodie E.L."/>
            <person name="Williams K.H."/>
            <person name="Hubbard S.S."/>
            <person name="Banfield J.F."/>
        </authorList>
    </citation>
    <scope>NUCLEOTIDE SEQUENCE [LARGE SCALE GENOMIC DNA]</scope>
</reference>
<evidence type="ECO:0000256" key="1">
    <source>
        <dbReference type="ARBA" id="ARBA00004613"/>
    </source>
</evidence>
<keyword evidence="3 4" id="KW-0732">Signal</keyword>
<evidence type="ECO:0000256" key="3">
    <source>
        <dbReference type="ARBA" id="ARBA00022729"/>
    </source>
</evidence>
<dbReference type="InterPro" id="IPR055372">
    <property type="entry name" value="CBM96"/>
</dbReference>
<evidence type="ECO:0000259" key="6">
    <source>
        <dbReference type="Pfam" id="PF24517"/>
    </source>
</evidence>
<comment type="subcellular location">
    <subcellularLocation>
        <location evidence="1">Secreted</location>
    </subcellularLocation>
</comment>
<dbReference type="NCBIfam" id="NF033679">
    <property type="entry name" value="DNRLRE_dom"/>
    <property type="match status" value="1"/>
</dbReference>
<dbReference type="GO" id="GO:0005576">
    <property type="term" value="C:extracellular region"/>
    <property type="evidence" value="ECO:0007669"/>
    <property type="project" value="UniProtKB-SubCell"/>
</dbReference>
<feature type="domain" description="Carbohydrate-binding module family 96" evidence="6">
    <location>
        <begin position="29"/>
        <end position="183"/>
    </location>
</feature>
<name>A0A1F5F6D7_9BACT</name>
<feature type="signal peptide" evidence="4">
    <location>
        <begin position="1"/>
        <end position="18"/>
    </location>
</feature>
<feature type="chain" id="PRO_5009518507" evidence="4">
    <location>
        <begin position="19"/>
        <end position="339"/>
    </location>
</feature>
<organism evidence="7 8">
    <name type="scientific">Candidatus Coatesbacteria bacterium RBG_13_66_14</name>
    <dbReference type="NCBI Taxonomy" id="1817816"/>
    <lineage>
        <taxon>Bacteria</taxon>
        <taxon>Candidatus Coatesiibacteriota</taxon>
    </lineage>
</organism>
<dbReference type="InterPro" id="IPR032812">
    <property type="entry name" value="SbsA_Ig"/>
</dbReference>
<keyword evidence="2" id="KW-0964">Secreted</keyword>
<evidence type="ECO:0000313" key="7">
    <source>
        <dbReference type="EMBL" id="OGD75231.1"/>
    </source>
</evidence>
<dbReference type="EMBL" id="MFAF01000080">
    <property type="protein sequence ID" value="OGD75231.1"/>
    <property type="molecule type" value="Genomic_DNA"/>
</dbReference>
<evidence type="ECO:0000256" key="2">
    <source>
        <dbReference type="ARBA" id="ARBA00022525"/>
    </source>
</evidence>
<dbReference type="Pfam" id="PF24517">
    <property type="entry name" value="CBM96"/>
    <property type="match status" value="1"/>
</dbReference>
<accession>A0A1F5F6D7</accession>
<dbReference type="Pfam" id="PF13205">
    <property type="entry name" value="Big_5"/>
    <property type="match status" value="1"/>
</dbReference>
<evidence type="ECO:0000313" key="8">
    <source>
        <dbReference type="Proteomes" id="UP000177187"/>
    </source>
</evidence>
<protein>
    <submittedName>
        <fullName evidence="7">Uncharacterized protein</fullName>
    </submittedName>
</protein>
<sequence>MKYVSVILCALAVVCLGAAVNVDYHPTDTVQLYTTQDTWIWTGYGPYGSSGELRINQDSSYDQRPVLQWDVSSLDGYIINSATFYVYRYQGSSTLTGSVYRVTESWVEATLVAPLAHDGDTVWATGDAGDPNGWKTYDVTDLVQAWTDGDYDNYGLLCKGAGSGYYQRWCSKEYGSNAPYLDIDYTVVIPDTTPPFVSNMEPTDGASDMPIDTDIVFHCEDDESGVDVATIDFTVQDTSLASGDNTVSPDSHSASVGCAPAGDIPGTLVIDDGDLLDVICTFTPDDLLPYEDTITCTVDGALADLEANEMGDDFVWTFGTEEEPPNVVNTTWGVIKADF</sequence>
<dbReference type="Gene3D" id="2.60.120.970">
    <property type="match status" value="1"/>
</dbReference>
<dbReference type="AlphaFoldDB" id="A0A1F5F6D7"/>
<evidence type="ECO:0000256" key="4">
    <source>
        <dbReference type="SAM" id="SignalP"/>
    </source>
</evidence>
<proteinExistence type="predicted"/>
<dbReference type="Proteomes" id="UP000177187">
    <property type="component" value="Unassembled WGS sequence"/>
</dbReference>
<evidence type="ECO:0000259" key="5">
    <source>
        <dbReference type="Pfam" id="PF13205"/>
    </source>
</evidence>
<feature type="domain" description="SbsA Ig-like" evidence="5">
    <location>
        <begin position="191"/>
        <end position="320"/>
    </location>
</feature>
<gene>
    <name evidence="7" type="ORF">A2Y64_04910</name>
</gene>
<comment type="caution">
    <text evidence="7">The sequence shown here is derived from an EMBL/GenBank/DDBJ whole genome shotgun (WGS) entry which is preliminary data.</text>
</comment>